<dbReference type="RefSeq" id="XP_022668553.1">
    <property type="nucleotide sequence ID" value="XM_022812818.1"/>
</dbReference>
<sequence>MCNKFANFAEHLSIIIRREPKIEVRHWYRKMITPTLENIPEDNELKLSMPAYRDNDFTDFDADIEPIEDASPLSYLGVAYEERVPNVSTDDPTQRQCSFTSSSSTTTSAKLTSSLAPKPTECEDRPAFTIFIDPITSDGKDSKFRAAGKLQGDSIANKPQRHFKLFNLTASKKIAKENRVSDSAIRDESSSAVTKGRDGIAVAKGPLQLSQTLQSLLSEAQ</sequence>
<protein>
    <submittedName>
        <fullName evidence="2">Uncharacterized protein</fullName>
    </submittedName>
</protein>
<dbReference type="EnsemblMetazoa" id="XM_022812820">
    <property type="protein sequence ID" value="XP_022668555"/>
    <property type="gene ID" value="LOC111253447"/>
</dbReference>
<dbReference type="KEGG" id="vde:111253447"/>
<dbReference type="EnsemblMetazoa" id="XM_022812821">
    <property type="protein sequence ID" value="XP_022668556"/>
    <property type="gene ID" value="LOC111253447"/>
</dbReference>
<dbReference type="RefSeq" id="XP_022668554.1">
    <property type="nucleotide sequence ID" value="XM_022812819.1"/>
</dbReference>
<keyword evidence="3" id="KW-1185">Reference proteome</keyword>
<organism evidence="2 3">
    <name type="scientific">Varroa destructor</name>
    <name type="common">Honeybee mite</name>
    <dbReference type="NCBI Taxonomy" id="109461"/>
    <lineage>
        <taxon>Eukaryota</taxon>
        <taxon>Metazoa</taxon>
        <taxon>Ecdysozoa</taxon>
        <taxon>Arthropoda</taxon>
        <taxon>Chelicerata</taxon>
        <taxon>Arachnida</taxon>
        <taxon>Acari</taxon>
        <taxon>Parasitiformes</taxon>
        <taxon>Mesostigmata</taxon>
        <taxon>Gamasina</taxon>
        <taxon>Dermanyssoidea</taxon>
        <taxon>Varroidae</taxon>
        <taxon>Varroa</taxon>
    </lineage>
</organism>
<dbReference type="RefSeq" id="XP_022668555.1">
    <property type="nucleotide sequence ID" value="XM_022812820.1"/>
</dbReference>
<dbReference type="EnsemblMetazoa" id="XM_022812819">
    <property type="protein sequence ID" value="XP_022668554"/>
    <property type="gene ID" value="LOC111253447"/>
</dbReference>
<dbReference type="InParanoid" id="A0A7M7L153"/>
<dbReference type="EnsemblMetazoa" id="XM_022812818">
    <property type="protein sequence ID" value="XP_022668553"/>
    <property type="gene ID" value="LOC111253447"/>
</dbReference>
<dbReference type="RefSeq" id="XP_022668556.1">
    <property type="nucleotide sequence ID" value="XM_022812821.1"/>
</dbReference>
<evidence type="ECO:0000313" key="2">
    <source>
        <dbReference type="EnsemblMetazoa" id="XP_022668554"/>
    </source>
</evidence>
<dbReference type="AlphaFoldDB" id="A0A7M7L153"/>
<accession>A0A7M7L153</accession>
<evidence type="ECO:0000256" key="1">
    <source>
        <dbReference type="SAM" id="MobiDB-lite"/>
    </source>
</evidence>
<evidence type="ECO:0000313" key="3">
    <source>
        <dbReference type="Proteomes" id="UP000594260"/>
    </source>
</evidence>
<proteinExistence type="predicted"/>
<dbReference type="GeneID" id="111253447"/>
<feature type="compositionally biased region" description="Polar residues" evidence="1">
    <location>
        <begin position="86"/>
        <end position="97"/>
    </location>
</feature>
<feature type="compositionally biased region" description="Low complexity" evidence="1">
    <location>
        <begin position="98"/>
        <end position="114"/>
    </location>
</feature>
<name>A0A7M7L153_VARDE</name>
<reference evidence="2" key="1">
    <citation type="submission" date="2021-01" db="UniProtKB">
        <authorList>
            <consortium name="EnsemblMetazoa"/>
        </authorList>
    </citation>
    <scope>IDENTIFICATION</scope>
</reference>
<feature type="region of interest" description="Disordered" evidence="1">
    <location>
        <begin position="86"/>
        <end position="121"/>
    </location>
</feature>
<dbReference type="Proteomes" id="UP000594260">
    <property type="component" value="Unplaced"/>
</dbReference>